<evidence type="ECO:0000259" key="1">
    <source>
        <dbReference type="Pfam" id="PF00535"/>
    </source>
</evidence>
<dbReference type="Proteomes" id="UP000638836">
    <property type="component" value="Unassembled WGS sequence"/>
</dbReference>
<dbReference type="Gene3D" id="3.90.550.10">
    <property type="entry name" value="Spore Coat Polysaccharide Biosynthesis Protein SpsA, Chain A"/>
    <property type="match status" value="1"/>
</dbReference>
<evidence type="ECO:0000313" key="2">
    <source>
        <dbReference type="EMBL" id="MBC9825918.1"/>
    </source>
</evidence>
<name>A0ABR7TD55_9LACT</name>
<dbReference type="SUPFAM" id="SSF53448">
    <property type="entry name" value="Nucleotide-diphospho-sugar transferases"/>
    <property type="match status" value="1"/>
</dbReference>
<dbReference type="EMBL" id="WNJQ01000007">
    <property type="protein sequence ID" value="MBC9825918.1"/>
    <property type="molecule type" value="Genomic_DNA"/>
</dbReference>
<dbReference type="CDD" id="cd00761">
    <property type="entry name" value="Glyco_tranf_GTA_type"/>
    <property type="match status" value="1"/>
</dbReference>
<dbReference type="RefSeq" id="WP_187949018.1">
    <property type="nucleotide sequence ID" value="NZ_WNJQ01000007.1"/>
</dbReference>
<dbReference type="InterPro" id="IPR029044">
    <property type="entry name" value="Nucleotide-diphossugar_trans"/>
</dbReference>
<organism evidence="2 3">
    <name type="scientific">Carnobacterium inhibens</name>
    <dbReference type="NCBI Taxonomy" id="147709"/>
    <lineage>
        <taxon>Bacteria</taxon>
        <taxon>Bacillati</taxon>
        <taxon>Bacillota</taxon>
        <taxon>Bacilli</taxon>
        <taxon>Lactobacillales</taxon>
        <taxon>Carnobacteriaceae</taxon>
        <taxon>Carnobacterium</taxon>
    </lineage>
</organism>
<protein>
    <submittedName>
        <fullName evidence="2">Glycosyltransferase</fullName>
    </submittedName>
</protein>
<dbReference type="PANTHER" id="PTHR22916">
    <property type="entry name" value="GLYCOSYLTRANSFERASE"/>
    <property type="match status" value="1"/>
</dbReference>
<proteinExistence type="predicted"/>
<comment type="caution">
    <text evidence="2">The sequence shown here is derived from an EMBL/GenBank/DDBJ whole genome shotgun (WGS) entry which is preliminary data.</text>
</comment>
<evidence type="ECO:0000313" key="3">
    <source>
        <dbReference type="Proteomes" id="UP000638836"/>
    </source>
</evidence>
<dbReference type="Pfam" id="PF00535">
    <property type="entry name" value="Glycos_transf_2"/>
    <property type="match status" value="1"/>
</dbReference>
<reference evidence="2 3" key="1">
    <citation type="journal article" date="2020" name="Microorganisms">
        <title>New Insight into Antimicrobial Compounds from Food and Marine-Sourced Carnobacterium Species through Phenotype and Genome Analyses.</title>
        <authorList>
            <person name="Begrem S."/>
            <person name="Ivaniuk F."/>
            <person name="Gigout-Chevalier F."/>
            <person name="Kolypczuk L."/>
            <person name="Bonnetot S."/>
            <person name="Leroi F."/>
            <person name="Grovel O."/>
            <person name="Delbarre-Ladrat C."/>
            <person name="Passerini D."/>
        </authorList>
    </citation>
    <scope>NUCLEOTIDE SEQUENCE [LARGE SCALE GENOMIC DNA]</scope>
    <source>
        <strain evidence="2 3">MIP2551</strain>
    </source>
</reference>
<dbReference type="PANTHER" id="PTHR22916:SF3">
    <property type="entry name" value="UDP-GLCNAC:BETAGAL BETA-1,3-N-ACETYLGLUCOSAMINYLTRANSFERASE-LIKE PROTEIN 1"/>
    <property type="match status" value="1"/>
</dbReference>
<sequence length="262" mass="30616">MSEKVSVLVTVYNGESYIEKCITSVLNQAYINFELIIVNDGSQDRTAEIVNKYESIDNRIVNVFRSENKGRVFSLNEGIENCTTNFIFINDIDDFSSKERLSQSMNFYNQLNPLEQEEFGLLGTASYEYDEKNDHCKKYSIKFGSMNRKKIPEWRLYFGIPFVHSSVMYSKKALNSIGSFTEEVSSCIDLFTIIKIANKYKIYGINEFLCVRSVNNDSFFTSKNIDKKGLYNMEIIRNWQGNNIKYHKFIMTLHYLIKHSKY</sequence>
<gene>
    <name evidence="2" type="ORF">GLO26_08820</name>
</gene>
<dbReference type="InterPro" id="IPR001173">
    <property type="entry name" value="Glyco_trans_2-like"/>
</dbReference>
<feature type="domain" description="Glycosyltransferase 2-like" evidence="1">
    <location>
        <begin position="6"/>
        <end position="174"/>
    </location>
</feature>
<accession>A0ABR7TD55</accession>
<keyword evidence="3" id="KW-1185">Reference proteome</keyword>